<accession>U5NAG1</accession>
<evidence type="ECO:0000256" key="7">
    <source>
        <dbReference type="ARBA" id="ARBA00023136"/>
    </source>
</evidence>
<dbReference type="Proteomes" id="UP000017184">
    <property type="component" value="Chromosome"/>
</dbReference>
<sequence>MDAQMVLTIGQEALWMLVLISTPVLGAVLVVGLIVSLFQAVTQINEATLAFVPKLLVAVAVFALAGPWMLNMLVDYIRRTFESLPSMVL</sequence>
<dbReference type="GO" id="GO:0009425">
    <property type="term" value="C:bacterial-type flagellum basal body"/>
    <property type="evidence" value="ECO:0007669"/>
    <property type="project" value="UniProtKB-SubCell"/>
</dbReference>
<protein>
    <recommendedName>
        <fullName evidence="3 9">Flagellar biosynthetic protein FliQ</fullName>
    </recommendedName>
</protein>
<evidence type="ECO:0000256" key="6">
    <source>
        <dbReference type="ARBA" id="ARBA00022989"/>
    </source>
</evidence>
<dbReference type="EMBL" id="CP004885">
    <property type="protein sequence ID" value="AGX88362.1"/>
    <property type="molecule type" value="Genomic_DNA"/>
</dbReference>
<dbReference type="PANTHER" id="PTHR34040">
    <property type="entry name" value="FLAGELLAR BIOSYNTHETIC PROTEIN FLIQ"/>
    <property type="match status" value="1"/>
</dbReference>
<dbReference type="PRINTS" id="PR00952">
    <property type="entry name" value="TYPE3IMQPROT"/>
</dbReference>
<dbReference type="RefSeq" id="WP_022775864.1">
    <property type="nucleotide sequence ID" value="NC_022576.1"/>
</dbReference>
<keyword evidence="5 9" id="KW-0812">Transmembrane</keyword>
<organism evidence="10 11">
    <name type="scientific">Candidatus Symbiobacter mobilis CR</name>
    <dbReference type="NCBI Taxonomy" id="946483"/>
    <lineage>
        <taxon>Bacteria</taxon>
        <taxon>Pseudomonadati</taxon>
        <taxon>Pseudomonadota</taxon>
        <taxon>Betaproteobacteria</taxon>
        <taxon>Burkholderiales</taxon>
        <taxon>Comamonadaceae</taxon>
    </lineage>
</organism>
<dbReference type="NCBIfam" id="TIGR01402">
    <property type="entry name" value="fliQ"/>
    <property type="match status" value="1"/>
</dbReference>
<feature type="transmembrane region" description="Helical" evidence="9">
    <location>
        <begin position="12"/>
        <end position="35"/>
    </location>
</feature>
<proteinExistence type="inferred from homology"/>
<dbReference type="GO" id="GO:0005886">
    <property type="term" value="C:plasma membrane"/>
    <property type="evidence" value="ECO:0007669"/>
    <property type="project" value="UniProtKB-SubCell"/>
</dbReference>
<keyword evidence="10" id="KW-0282">Flagellum</keyword>
<keyword evidence="10" id="KW-0969">Cilium</keyword>
<evidence type="ECO:0000256" key="1">
    <source>
        <dbReference type="ARBA" id="ARBA00004651"/>
    </source>
</evidence>
<comment type="subcellular location">
    <subcellularLocation>
        <location evidence="1 9">Cell membrane</location>
        <topology evidence="1">Multi-pass membrane protein</topology>
    </subcellularLocation>
    <subcellularLocation>
        <location evidence="9">Bacterial flagellum basal body</location>
    </subcellularLocation>
</comment>
<keyword evidence="11" id="KW-1185">Reference proteome</keyword>
<keyword evidence="8 9" id="KW-0975">Bacterial flagellum</keyword>
<evidence type="ECO:0000256" key="2">
    <source>
        <dbReference type="ARBA" id="ARBA00006156"/>
    </source>
</evidence>
<dbReference type="GO" id="GO:0009306">
    <property type="term" value="P:protein secretion"/>
    <property type="evidence" value="ECO:0007669"/>
    <property type="project" value="InterPro"/>
</dbReference>
<evidence type="ECO:0000313" key="11">
    <source>
        <dbReference type="Proteomes" id="UP000017184"/>
    </source>
</evidence>
<evidence type="ECO:0000256" key="8">
    <source>
        <dbReference type="ARBA" id="ARBA00023143"/>
    </source>
</evidence>
<evidence type="ECO:0000256" key="9">
    <source>
        <dbReference type="RuleBase" id="RU364090"/>
    </source>
</evidence>
<evidence type="ECO:0000256" key="5">
    <source>
        <dbReference type="ARBA" id="ARBA00022692"/>
    </source>
</evidence>
<dbReference type="GO" id="GO:0044780">
    <property type="term" value="P:bacterial-type flagellum assembly"/>
    <property type="evidence" value="ECO:0007669"/>
    <property type="project" value="InterPro"/>
</dbReference>
<dbReference type="KEGG" id="cbx:Cenrod_2300"/>
<dbReference type="PANTHER" id="PTHR34040:SF2">
    <property type="entry name" value="FLAGELLAR BIOSYNTHETIC PROTEIN FLIQ"/>
    <property type="match status" value="1"/>
</dbReference>
<evidence type="ECO:0000256" key="3">
    <source>
        <dbReference type="ARBA" id="ARBA00021718"/>
    </source>
</evidence>
<name>U5NAG1_9BURK</name>
<feature type="transmembrane region" description="Helical" evidence="9">
    <location>
        <begin position="55"/>
        <end position="77"/>
    </location>
</feature>
<dbReference type="PIRSF" id="PIRSF004669">
    <property type="entry name" value="FliQ"/>
    <property type="match status" value="1"/>
</dbReference>
<evidence type="ECO:0000313" key="10">
    <source>
        <dbReference type="EMBL" id="AGX88362.1"/>
    </source>
</evidence>
<keyword evidence="7 9" id="KW-0472">Membrane</keyword>
<dbReference type="Pfam" id="PF01313">
    <property type="entry name" value="Bac_export_3"/>
    <property type="match status" value="1"/>
</dbReference>
<reference evidence="10 11" key="1">
    <citation type="journal article" date="2013" name="Genome Biol.">
        <title>Genomic analysis reveals key aspects of prokaryotic symbiosis in the phototrophic consortium "Chlorochromatium aggregatum".</title>
        <authorList>
            <person name="Liu Z."/>
            <person name="Muller J."/>
            <person name="Li T."/>
            <person name="Alvey R.M."/>
            <person name="Vogl K."/>
            <person name="Frigaard N.U."/>
            <person name="Rockwell N.C."/>
            <person name="Boyd E.S."/>
            <person name="Tomsho L.P."/>
            <person name="Schuster S.C."/>
            <person name="Henke P."/>
            <person name="Rohde M."/>
            <person name="Overmann J."/>
            <person name="Bryant D.A."/>
        </authorList>
    </citation>
    <scope>NUCLEOTIDE SEQUENCE [LARGE SCALE GENOMIC DNA]</scope>
    <source>
        <strain evidence="10">CR</strain>
    </source>
</reference>
<dbReference type="eggNOG" id="COG1987">
    <property type="taxonomic scope" value="Bacteria"/>
</dbReference>
<keyword evidence="10" id="KW-0966">Cell projection</keyword>
<dbReference type="AlphaFoldDB" id="U5NAG1"/>
<comment type="similarity">
    <text evidence="2 9">Belongs to the FliQ/MopD/SpaQ family.</text>
</comment>
<keyword evidence="6 9" id="KW-1133">Transmembrane helix</keyword>
<gene>
    <name evidence="9 10" type="primary">fliQ</name>
    <name evidence="10" type="ORF">Cenrod_2300</name>
</gene>
<dbReference type="InterPro" id="IPR002191">
    <property type="entry name" value="Bac_export_3"/>
</dbReference>
<evidence type="ECO:0000256" key="4">
    <source>
        <dbReference type="ARBA" id="ARBA00022475"/>
    </source>
</evidence>
<comment type="function">
    <text evidence="9">Role in flagellar biosynthesis.</text>
</comment>
<dbReference type="PATRIC" id="fig|946483.4.peg.2318"/>
<dbReference type="InterPro" id="IPR006305">
    <property type="entry name" value="FliQ"/>
</dbReference>
<keyword evidence="4 9" id="KW-1003">Cell membrane</keyword>
<dbReference type="HOGENOM" id="CLU_164516_2_0_4"/>
<dbReference type="STRING" id="946483.Cenrod_2300"/>